<feature type="compositionally biased region" description="Basic and acidic residues" evidence="1">
    <location>
        <begin position="299"/>
        <end position="315"/>
    </location>
</feature>
<accession>A0A914YJ86</accession>
<keyword evidence="2" id="KW-1133">Transmembrane helix</keyword>
<feature type="signal peptide" evidence="3">
    <location>
        <begin position="1"/>
        <end position="20"/>
    </location>
</feature>
<sequence>MFITSKSLIFLLFITVVINGRPTLNNLSSDPSNTAAKQVSDDVVELIGPGAPVELILLDGFLDVKIDLFNCLGLVKFCYSSLDENREAASLCRDNFCGFNVFGKFDEIELVRGKHILKSHLQQNCDAIRMNSIQTPYCGIYDASCKPFMDNENKITIIVESISCPTFIQRAKIYVPPTPSSSLSPSEPSSPDVADASTKWYIWIIMVGVILLFIGGIILGIVFCWKKQLCCFEQKKEIKKKITISETVNSTLITKDENILEANLPKSPPKPTQKTAEEIPPSPKAATKDTKKVEKKAKKVEEEKKEKKIPKKETVDDVPSSAPETQSAPPAPVFSNIPPRPIITQEQILEEDYSFRKPPKEWSKRIKNTSNSHSSKNSYGQVERNTPKMQMEPHYSCMRRQGLIMTQKYRELKKNYKVDAAKKPLDVEISLLTDCIGDIFVTINRLIEQSHAVLKERGAEFDENGKSKKYPPSVFEYLSDPETPEYMRFVAMAAEIEEIIPVDDIHLKQYSISLLLFIGFTKSFPDAKRRHALAIFRRKLPKIRAKSSVEERETFGYPANAIETAFKRDSRCFDDLKFIKTDSTVNLSEVTQE</sequence>
<dbReference type="WBParaSite" id="PSU_v2.g17379.t1">
    <property type="protein sequence ID" value="PSU_v2.g17379.t1"/>
    <property type="gene ID" value="PSU_v2.g17379"/>
</dbReference>
<organism evidence="4 5">
    <name type="scientific">Panagrolaimus superbus</name>
    <dbReference type="NCBI Taxonomy" id="310955"/>
    <lineage>
        <taxon>Eukaryota</taxon>
        <taxon>Metazoa</taxon>
        <taxon>Ecdysozoa</taxon>
        <taxon>Nematoda</taxon>
        <taxon>Chromadorea</taxon>
        <taxon>Rhabditida</taxon>
        <taxon>Tylenchina</taxon>
        <taxon>Panagrolaimomorpha</taxon>
        <taxon>Panagrolaimoidea</taxon>
        <taxon>Panagrolaimidae</taxon>
        <taxon>Panagrolaimus</taxon>
    </lineage>
</organism>
<name>A0A914YJ86_9BILA</name>
<proteinExistence type="predicted"/>
<feature type="region of interest" description="Disordered" evidence="1">
    <location>
        <begin position="259"/>
        <end position="340"/>
    </location>
</feature>
<feature type="region of interest" description="Disordered" evidence="1">
    <location>
        <begin position="361"/>
        <end position="383"/>
    </location>
</feature>
<feature type="chain" id="PRO_5036789140" evidence="3">
    <location>
        <begin position="21"/>
        <end position="593"/>
    </location>
</feature>
<evidence type="ECO:0000256" key="1">
    <source>
        <dbReference type="SAM" id="MobiDB-lite"/>
    </source>
</evidence>
<keyword evidence="4" id="KW-1185">Reference proteome</keyword>
<dbReference type="Proteomes" id="UP000887577">
    <property type="component" value="Unplaced"/>
</dbReference>
<keyword evidence="2" id="KW-0812">Transmembrane</keyword>
<evidence type="ECO:0000313" key="5">
    <source>
        <dbReference type="WBParaSite" id="PSU_v2.g17379.t1"/>
    </source>
</evidence>
<feature type="transmembrane region" description="Helical" evidence="2">
    <location>
        <begin position="200"/>
        <end position="225"/>
    </location>
</feature>
<protein>
    <submittedName>
        <fullName evidence="5">Uncharacterized protein</fullName>
    </submittedName>
</protein>
<feature type="compositionally biased region" description="Low complexity" evidence="1">
    <location>
        <begin position="368"/>
        <end position="378"/>
    </location>
</feature>
<evidence type="ECO:0000256" key="2">
    <source>
        <dbReference type="SAM" id="Phobius"/>
    </source>
</evidence>
<dbReference type="AlphaFoldDB" id="A0A914YJ86"/>
<evidence type="ECO:0000313" key="4">
    <source>
        <dbReference type="Proteomes" id="UP000887577"/>
    </source>
</evidence>
<evidence type="ECO:0000256" key="3">
    <source>
        <dbReference type="SAM" id="SignalP"/>
    </source>
</evidence>
<keyword evidence="3" id="KW-0732">Signal</keyword>
<reference evidence="5" key="1">
    <citation type="submission" date="2022-11" db="UniProtKB">
        <authorList>
            <consortium name="WormBaseParasite"/>
        </authorList>
    </citation>
    <scope>IDENTIFICATION</scope>
</reference>
<keyword evidence="2" id="KW-0472">Membrane</keyword>